<evidence type="ECO:0000313" key="3">
    <source>
        <dbReference type="Proteomes" id="UP000288943"/>
    </source>
</evidence>
<dbReference type="Proteomes" id="UP000288943">
    <property type="component" value="Chromosome"/>
</dbReference>
<name>A0A410WZM7_9BACL</name>
<evidence type="ECO:0000313" key="1">
    <source>
        <dbReference type="EMBL" id="MCY9596783.1"/>
    </source>
</evidence>
<dbReference type="SUPFAM" id="SSF89360">
    <property type="entry name" value="HesB-like domain"/>
    <property type="match status" value="1"/>
</dbReference>
<gene>
    <name evidence="1" type="ORF">M5X16_13460</name>
    <name evidence="2" type="ORF">PC41400_20450</name>
</gene>
<proteinExistence type="predicted"/>
<dbReference type="KEGG" id="pchi:PC41400_20450"/>
<accession>A0A410WZM7</accession>
<dbReference type="AlphaFoldDB" id="A0A410WZM7"/>
<reference evidence="1 4" key="2">
    <citation type="submission" date="2022-05" db="EMBL/GenBank/DDBJ databases">
        <title>Genome Sequencing of Bee-Associated Microbes.</title>
        <authorList>
            <person name="Dunlap C."/>
        </authorList>
    </citation>
    <scope>NUCLEOTIDE SEQUENCE [LARGE SCALE GENOMIC DNA]</scope>
    <source>
        <strain evidence="1 4">NRRL B-23120</strain>
    </source>
</reference>
<dbReference type="InterPro" id="IPR035903">
    <property type="entry name" value="HesB-like_dom_sf"/>
</dbReference>
<dbReference type="EMBL" id="CP026520">
    <property type="protein sequence ID" value="QAV19898.1"/>
    <property type="molecule type" value="Genomic_DNA"/>
</dbReference>
<keyword evidence="4" id="KW-1185">Reference proteome</keyword>
<sequence>MQIKVTEAASDLFRKDWGFGDGDHVRIFVRYSGGGEDAFSFGIIKDTPHYPAVTAEAGGITFFMEEKDVWYLDGKDLRVDGIAEEIVLNRL</sequence>
<dbReference type="RefSeq" id="WP_042227297.1">
    <property type="nucleotide sequence ID" value="NZ_CP026520.1"/>
</dbReference>
<dbReference type="EMBL" id="JAMDMJ010000015">
    <property type="protein sequence ID" value="MCY9596783.1"/>
    <property type="molecule type" value="Genomic_DNA"/>
</dbReference>
<dbReference type="Proteomes" id="UP001527202">
    <property type="component" value="Unassembled WGS sequence"/>
</dbReference>
<protein>
    <submittedName>
        <fullName evidence="2">Fe-S cluster assembly protein HesB</fullName>
    </submittedName>
</protein>
<dbReference type="OrthoDB" id="1645729at2"/>
<dbReference type="GeneID" id="95377166"/>
<reference evidence="2 3" key="1">
    <citation type="submission" date="2018-01" db="EMBL/GenBank/DDBJ databases">
        <title>The whole genome sequencing and assembly of Paenibacillus chitinolyticus KCCM 41400 strain.</title>
        <authorList>
            <person name="Kim J.-Y."/>
            <person name="Park M.-K."/>
            <person name="Lee Y.-J."/>
            <person name="Yi H."/>
            <person name="Bahn Y.-S."/>
            <person name="Kim J.F."/>
            <person name="Lee D.-W."/>
        </authorList>
    </citation>
    <scope>NUCLEOTIDE SEQUENCE [LARGE SCALE GENOMIC DNA]</scope>
    <source>
        <strain evidence="2 3">KCCM 41400</strain>
    </source>
</reference>
<organism evidence="2 3">
    <name type="scientific">Paenibacillus chitinolyticus</name>
    <dbReference type="NCBI Taxonomy" id="79263"/>
    <lineage>
        <taxon>Bacteria</taxon>
        <taxon>Bacillati</taxon>
        <taxon>Bacillota</taxon>
        <taxon>Bacilli</taxon>
        <taxon>Bacillales</taxon>
        <taxon>Paenibacillaceae</taxon>
        <taxon>Paenibacillus</taxon>
    </lineage>
</organism>
<evidence type="ECO:0000313" key="4">
    <source>
        <dbReference type="Proteomes" id="UP001527202"/>
    </source>
</evidence>
<evidence type="ECO:0000313" key="2">
    <source>
        <dbReference type="EMBL" id="QAV19898.1"/>
    </source>
</evidence>